<evidence type="ECO:0000256" key="4">
    <source>
        <dbReference type="ARBA" id="ARBA00015339"/>
    </source>
</evidence>
<evidence type="ECO:0000256" key="6">
    <source>
        <dbReference type="ARBA" id="ARBA00023242"/>
    </source>
</evidence>
<evidence type="ECO:0000313" key="11">
    <source>
        <dbReference type="Proteomes" id="UP000178129"/>
    </source>
</evidence>
<sequence>MAPKATAKPRRHKKRKSRTEVSSDSSDSEPERKQVKKSKSKGSGAQDVNEALSSSSEETTTLKTSSSEPKDADIEAAFAQFYMQRATMEFADDLEKLRTSDDFKDEAVPMLIAALKAGTAMFSMDEKKRIVLAGREKEA</sequence>
<accession>A0A1E1K3M7</accession>
<evidence type="ECO:0000256" key="2">
    <source>
        <dbReference type="ARBA" id="ARBA00004604"/>
    </source>
</evidence>
<dbReference type="InterPro" id="IPR051898">
    <property type="entry name" value="Ribosome_Assembly_3"/>
</dbReference>
<feature type="compositionally biased region" description="Low complexity" evidence="8">
    <location>
        <begin position="50"/>
        <end position="67"/>
    </location>
</feature>
<comment type="similarity">
    <text evidence="3">Belongs to the RSA3 family.</text>
</comment>
<gene>
    <name evidence="10" type="ORF">RCO7_11302</name>
</gene>
<reference evidence="11" key="1">
    <citation type="submission" date="2016-03" db="EMBL/GenBank/DDBJ databases">
        <authorList>
            <person name="Ploux O."/>
        </authorList>
    </citation>
    <scope>NUCLEOTIDE SEQUENCE [LARGE SCALE GENOMIC DNA]</scope>
    <source>
        <strain evidence="11">UK7</strain>
    </source>
</reference>
<evidence type="ECO:0000256" key="7">
    <source>
        <dbReference type="ARBA" id="ARBA00023274"/>
    </source>
</evidence>
<comment type="function">
    <text evidence="1">Required for efficient biogenesis of the 60S ribosomal subunit.</text>
</comment>
<comment type="caution">
    <text evidence="10">The sequence shown here is derived from an EMBL/GenBank/DDBJ whole genome shotgun (WGS) entry which is preliminary data.</text>
</comment>
<dbReference type="InterPro" id="IPR028217">
    <property type="entry name" value="Rsa3_C"/>
</dbReference>
<keyword evidence="5" id="KW-0690">Ribosome biogenesis</keyword>
<dbReference type="GO" id="GO:0000027">
    <property type="term" value="P:ribosomal large subunit assembly"/>
    <property type="evidence" value="ECO:0007669"/>
    <property type="project" value="TreeGrafter"/>
</dbReference>
<keyword evidence="6" id="KW-0539">Nucleus</keyword>
<dbReference type="Pfam" id="PF14615">
    <property type="entry name" value="Rsa3"/>
    <property type="match status" value="1"/>
</dbReference>
<dbReference type="PANTHER" id="PTHR28127">
    <property type="entry name" value="RIBOSOME ASSEMBLY PROTEIN 3"/>
    <property type="match status" value="1"/>
</dbReference>
<dbReference type="AlphaFoldDB" id="A0A1E1K3M7"/>
<dbReference type="EMBL" id="FJUW01000006">
    <property type="protein sequence ID" value="CZS92705.1"/>
    <property type="molecule type" value="Genomic_DNA"/>
</dbReference>
<dbReference type="PANTHER" id="PTHR28127:SF1">
    <property type="entry name" value="RIBOSOME ASSEMBLY PROTEIN 3"/>
    <property type="match status" value="1"/>
</dbReference>
<keyword evidence="7" id="KW-0687">Ribonucleoprotein</keyword>
<evidence type="ECO:0000313" key="10">
    <source>
        <dbReference type="EMBL" id="CZS92705.1"/>
    </source>
</evidence>
<evidence type="ECO:0000256" key="8">
    <source>
        <dbReference type="SAM" id="MobiDB-lite"/>
    </source>
</evidence>
<evidence type="ECO:0000259" key="9">
    <source>
        <dbReference type="Pfam" id="PF14615"/>
    </source>
</evidence>
<name>A0A1E1K3M7_9HELO</name>
<organism evidence="10 11">
    <name type="scientific">Rhynchosporium graminicola</name>
    <dbReference type="NCBI Taxonomy" id="2792576"/>
    <lineage>
        <taxon>Eukaryota</taxon>
        <taxon>Fungi</taxon>
        <taxon>Dikarya</taxon>
        <taxon>Ascomycota</taxon>
        <taxon>Pezizomycotina</taxon>
        <taxon>Leotiomycetes</taxon>
        <taxon>Helotiales</taxon>
        <taxon>Ploettnerulaceae</taxon>
        <taxon>Rhynchosporium</taxon>
    </lineage>
</organism>
<dbReference type="STRING" id="914237.A0A1E1K3M7"/>
<comment type="subcellular location">
    <subcellularLocation>
        <location evidence="2">Nucleus</location>
        <location evidence="2">Nucleolus</location>
    </subcellularLocation>
</comment>
<dbReference type="GO" id="GO:0005730">
    <property type="term" value="C:nucleolus"/>
    <property type="evidence" value="ECO:0007669"/>
    <property type="project" value="UniProtKB-SubCell"/>
</dbReference>
<proteinExistence type="inferred from homology"/>
<dbReference type="GO" id="GO:0030687">
    <property type="term" value="C:preribosome, large subunit precursor"/>
    <property type="evidence" value="ECO:0007669"/>
    <property type="project" value="TreeGrafter"/>
</dbReference>
<protein>
    <recommendedName>
        <fullName evidence="4">Ribosome assembly protein 3</fullName>
    </recommendedName>
</protein>
<feature type="region of interest" description="Disordered" evidence="8">
    <location>
        <begin position="1"/>
        <end position="71"/>
    </location>
</feature>
<feature type="domain" description="Ribosome-assembly protein 3 C-terminal" evidence="9">
    <location>
        <begin position="78"/>
        <end position="123"/>
    </location>
</feature>
<feature type="compositionally biased region" description="Basic residues" evidence="8">
    <location>
        <begin position="7"/>
        <end position="17"/>
    </location>
</feature>
<keyword evidence="11" id="KW-1185">Reference proteome</keyword>
<evidence type="ECO:0000256" key="5">
    <source>
        <dbReference type="ARBA" id="ARBA00022517"/>
    </source>
</evidence>
<evidence type="ECO:0000256" key="3">
    <source>
        <dbReference type="ARBA" id="ARBA00006256"/>
    </source>
</evidence>
<evidence type="ECO:0000256" key="1">
    <source>
        <dbReference type="ARBA" id="ARBA00003035"/>
    </source>
</evidence>
<dbReference type="Proteomes" id="UP000178129">
    <property type="component" value="Unassembled WGS sequence"/>
</dbReference>
<dbReference type="InParanoid" id="A0A1E1K3M7"/>